<dbReference type="InterPro" id="IPR001932">
    <property type="entry name" value="PPM-type_phosphatase-like_dom"/>
</dbReference>
<protein>
    <submittedName>
        <fullName evidence="3">Serine phosphatase RsbU, regulator of sigma subunit</fullName>
    </submittedName>
</protein>
<dbReference type="AlphaFoldDB" id="A0A1I7DSJ8"/>
<dbReference type="EMBL" id="FPAU01000006">
    <property type="protein sequence ID" value="SFU14632.1"/>
    <property type="molecule type" value="Genomic_DNA"/>
</dbReference>
<name>A0A1I7DSJ8_9ENTR</name>
<evidence type="ECO:0000259" key="2">
    <source>
        <dbReference type="SMART" id="SM00331"/>
    </source>
</evidence>
<evidence type="ECO:0000313" key="4">
    <source>
        <dbReference type="Proteomes" id="UP000199187"/>
    </source>
</evidence>
<feature type="domain" description="PPM-type phosphatase" evidence="2">
    <location>
        <begin position="189"/>
        <end position="417"/>
    </location>
</feature>
<keyword evidence="1" id="KW-0378">Hydrolase</keyword>
<proteinExistence type="predicted"/>
<sequence length="418" mass="46820">MPHNLGLFLIRGFAWMMDIPLSSRQLNAGILRLVVPHVTPDANNLQVMSLFNEHKSLIGLPVLENNRPIGMINRHIFLSQMSRPFFHELYDQKSCIAFMDKNPLIVDADAALEYLSGRVIETGDKAVTEGFILTEEGQYVGIGLGIDLIRTVSDLQAKQHLQIMQSIEYARIIQESMLSRSRTTIDKTLQDWCLHWHPRDCVGGDIYAFQRTENGWLMVLADCTGHGVPGAFMTFIFASALEKALTLAPVDAPEQLLSHINQHIKQTLSQVHPSADSSQSNDGCDAIALFVDTKNEQMCWASARMHGFLLGEAAQQSVVLESCRKGVGYTDTPVDYQWQRYQAPLRRGDTLLLVSDGVTDQPGGPRNVMFGKKRIQSLLAQHRALPLPAFSDALLAALKAWQGQQTSRDDMTWFGFRW</sequence>
<dbReference type="SUPFAM" id="SSF81606">
    <property type="entry name" value="PP2C-like"/>
    <property type="match status" value="1"/>
</dbReference>
<keyword evidence="4" id="KW-1185">Reference proteome</keyword>
<dbReference type="PANTHER" id="PTHR43156:SF9">
    <property type="entry name" value="HAMP DOMAIN-CONTAINING PROTEIN"/>
    <property type="match status" value="1"/>
</dbReference>
<accession>A0A1I7DSJ8</accession>
<reference evidence="4" key="1">
    <citation type="submission" date="2016-10" db="EMBL/GenBank/DDBJ databases">
        <authorList>
            <person name="Varghese N."/>
            <person name="Submissions S."/>
        </authorList>
    </citation>
    <scope>NUCLEOTIDE SEQUENCE [LARGE SCALE GENOMIC DNA]</scope>
    <source>
        <strain evidence="4">Ah-143</strain>
    </source>
</reference>
<dbReference type="GO" id="GO:0016791">
    <property type="term" value="F:phosphatase activity"/>
    <property type="evidence" value="ECO:0007669"/>
    <property type="project" value="TreeGrafter"/>
</dbReference>
<dbReference type="CDD" id="cd04598">
    <property type="entry name" value="CBS_pair_GGDEF_EAL"/>
    <property type="match status" value="1"/>
</dbReference>
<dbReference type="Proteomes" id="UP000199187">
    <property type="component" value="Unassembled WGS sequence"/>
</dbReference>
<dbReference type="InterPro" id="IPR052016">
    <property type="entry name" value="Bact_Sigma-Reg"/>
</dbReference>
<organism evidence="3 4">
    <name type="scientific">Kosakonia arachidis</name>
    <dbReference type="NCBI Taxonomy" id="551989"/>
    <lineage>
        <taxon>Bacteria</taxon>
        <taxon>Pseudomonadati</taxon>
        <taxon>Pseudomonadota</taxon>
        <taxon>Gammaproteobacteria</taxon>
        <taxon>Enterobacterales</taxon>
        <taxon>Enterobacteriaceae</taxon>
        <taxon>Kosakonia</taxon>
    </lineage>
</organism>
<evidence type="ECO:0000256" key="1">
    <source>
        <dbReference type="ARBA" id="ARBA00022801"/>
    </source>
</evidence>
<dbReference type="SMART" id="SM00331">
    <property type="entry name" value="PP2C_SIG"/>
    <property type="match status" value="1"/>
</dbReference>
<dbReference type="Gene3D" id="3.60.40.10">
    <property type="entry name" value="PPM-type phosphatase domain"/>
    <property type="match status" value="1"/>
</dbReference>
<dbReference type="InterPro" id="IPR046342">
    <property type="entry name" value="CBS_dom_sf"/>
</dbReference>
<dbReference type="PANTHER" id="PTHR43156">
    <property type="entry name" value="STAGE II SPORULATION PROTEIN E-RELATED"/>
    <property type="match status" value="1"/>
</dbReference>
<gene>
    <name evidence="3" type="ORF">SAMN05192562_106188</name>
</gene>
<dbReference type="InterPro" id="IPR036457">
    <property type="entry name" value="PPM-type-like_dom_sf"/>
</dbReference>
<evidence type="ECO:0000313" key="3">
    <source>
        <dbReference type="EMBL" id="SFU14632.1"/>
    </source>
</evidence>
<dbReference type="InterPro" id="IPR000644">
    <property type="entry name" value="CBS_dom"/>
</dbReference>
<dbReference type="Pfam" id="PF00571">
    <property type="entry name" value="CBS"/>
    <property type="match status" value="1"/>
</dbReference>
<dbReference type="SUPFAM" id="SSF54631">
    <property type="entry name" value="CBS-domain pair"/>
    <property type="match status" value="1"/>
</dbReference>
<dbReference type="Pfam" id="PF07228">
    <property type="entry name" value="SpoIIE"/>
    <property type="match status" value="1"/>
</dbReference>